<dbReference type="SMART" id="SM00028">
    <property type="entry name" value="TPR"/>
    <property type="match status" value="10"/>
</dbReference>
<evidence type="ECO:0000313" key="4">
    <source>
        <dbReference type="EMBL" id="PZO39132.1"/>
    </source>
</evidence>
<dbReference type="Pfam" id="PF13424">
    <property type="entry name" value="TPR_12"/>
    <property type="match status" value="1"/>
</dbReference>
<dbReference type="Pfam" id="PF13181">
    <property type="entry name" value="TPR_8"/>
    <property type="match status" value="1"/>
</dbReference>
<comment type="caution">
    <text evidence="4">The sequence shown here is derived from an EMBL/GenBank/DDBJ whole genome shotgun (WGS) entry which is preliminary data.</text>
</comment>
<reference evidence="5" key="1">
    <citation type="submission" date="2018-04" db="EMBL/GenBank/DDBJ databases">
        <authorList>
            <person name="Cornet L."/>
        </authorList>
    </citation>
    <scope>NUCLEOTIDE SEQUENCE [LARGE SCALE GENOMIC DNA]</scope>
</reference>
<dbReference type="PANTHER" id="PTHR44943">
    <property type="entry name" value="CELLULOSE SYNTHASE OPERON PROTEIN C"/>
    <property type="match status" value="1"/>
</dbReference>
<evidence type="ECO:0000256" key="1">
    <source>
        <dbReference type="ARBA" id="ARBA00022737"/>
    </source>
</evidence>
<dbReference type="SUPFAM" id="SSF48452">
    <property type="entry name" value="TPR-like"/>
    <property type="match status" value="1"/>
</dbReference>
<dbReference type="Proteomes" id="UP000249081">
    <property type="component" value="Unassembled WGS sequence"/>
</dbReference>
<dbReference type="SUPFAM" id="SSF81901">
    <property type="entry name" value="HCP-like"/>
    <property type="match status" value="1"/>
</dbReference>
<feature type="repeat" description="TPR" evidence="3">
    <location>
        <begin position="770"/>
        <end position="803"/>
    </location>
</feature>
<reference evidence="4 5" key="2">
    <citation type="submission" date="2018-06" db="EMBL/GenBank/DDBJ databases">
        <title>Metagenomic assembly of (sub)arctic Cyanobacteria and their associated microbiome from non-axenic cultures.</title>
        <authorList>
            <person name="Baurain D."/>
        </authorList>
    </citation>
    <scope>NUCLEOTIDE SEQUENCE [LARGE SCALE GENOMIC DNA]</scope>
    <source>
        <strain evidence="4">ULC041bin1</strain>
    </source>
</reference>
<gene>
    <name evidence="4" type="ORF">DCF17_13620</name>
</gene>
<feature type="repeat" description="TPR" evidence="3">
    <location>
        <begin position="702"/>
        <end position="735"/>
    </location>
</feature>
<feature type="repeat" description="TPR" evidence="3">
    <location>
        <begin position="838"/>
        <end position="871"/>
    </location>
</feature>
<accession>A0A2W4W3U8</accession>
<proteinExistence type="predicted"/>
<feature type="repeat" description="TPR" evidence="3">
    <location>
        <begin position="872"/>
        <end position="905"/>
    </location>
</feature>
<evidence type="ECO:0000313" key="5">
    <source>
        <dbReference type="Proteomes" id="UP000249081"/>
    </source>
</evidence>
<feature type="repeat" description="TPR" evidence="3">
    <location>
        <begin position="906"/>
        <end position="939"/>
    </location>
</feature>
<evidence type="ECO:0000256" key="2">
    <source>
        <dbReference type="ARBA" id="ARBA00022803"/>
    </source>
</evidence>
<dbReference type="InterPro" id="IPR027417">
    <property type="entry name" value="P-loop_NTPase"/>
</dbReference>
<feature type="repeat" description="TPR" evidence="3">
    <location>
        <begin position="736"/>
        <end position="769"/>
    </location>
</feature>
<keyword evidence="2 3" id="KW-0802">TPR repeat</keyword>
<dbReference type="PANTHER" id="PTHR44943:SF8">
    <property type="entry name" value="TPR REPEAT-CONTAINING PROTEIN MJ0263"/>
    <property type="match status" value="1"/>
</dbReference>
<dbReference type="InterPro" id="IPR011990">
    <property type="entry name" value="TPR-like_helical_dom_sf"/>
</dbReference>
<protein>
    <submittedName>
        <fullName evidence="4">Uncharacterized protein</fullName>
    </submittedName>
</protein>
<evidence type="ECO:0000256" key="3">
    <source>
        <dbReference type="PROSITE-ProRule" id="PRU00339"/>
    </source>
</evidence>
<dbReference type="PROSITE" id="PS50293">
    <property type="entry name" value="TPR_REGION"/>
    <property type="match status" value="3"/>
</dbReference>
<dbReference type="PROSITE" id="PS50005">
    <property type="entry name" value="TPR"/>
    <property type="match status" value="8"/>
</dbReference>
<dbReference type="SUPFAM" id="SSF52540">
    <property type="entry name" value="P-loop containing nucleoside triphosphate hydrolases"/>
    <property type="match status" value="2"/>
</dbReference>
<dbReference type="AlphaFoldDB" id="A0A2W4W3U8"/>
<sequence>MAAIGQDIFLARTEEQNQFRRSLTTLLPTMLPWVQRHLPTLGKLAPRRQPPEPEPNLLLFHGPGGMGKTTLTKRLRDIAQADPRFQGQVNTLFLDWEEAQKLDLELKVGHDNIEPETVLRVLHQALVTAGWGGGFGAYTQALKDLDKAEEKVHRAMQGQPDSSLPDQVSKLGAKGIAYVIRMYPGTSALPQEELEAALDTTLKVSAEGLHQCRQFVQRSLTPKEYSLYEQPRDRLAAALGQGLTTLSQGKPLVVLFDTYEIVDRPDCDYTLRRVMQTSGDRVLWAISGRSDLATSGQRGRRYFRGYQRDFAEAKLYTKALSEFGLDLIQQYFAQVAPDRPIAEADADAVARFSLGIPFVIRQTAVMWREGKAMAEIVAPVPTPLGTSAYDEVVRETSQRFLVHCFGAPEQAADLEAIYALALMRRPDAELLRQMLDERDLENRLLRLKERYAFIWVEQLRLDEKLAQFLRAYLRVELRRTSPEVQTLNDRALAWLELQAEAQAQGIADTAEKLQETKLAETWLDLAHHCFWRSEEAGMRYLVPRFVEGWQYNRSWAKSLLELTEPLQPMLSTDAQKRLAQMEAGLGRFADTEAAAALLTDLDKLKQRGWIAGPKEPERETILLLRKGNLAFRLERYADALETYLTAEKRLPEVCGQLRKDLGQCFYQVSGEFIWPGDGQRSTYSAQGEQAAERAAALAPEESFHHYYYGVVLAKADYYEAAIAAYDRAIALDDTDAAPHHGLGNVYSAQGRYEEAIAAYDRAIALDDTLAYPHHGLGSVYYAQGRYKDAIAACDRAIALDDTDAYPHHGLGNVYRAQGCYEEAIAAYDRAIALDDTYANPHNGLGIVYRAQGRYEEAIAAYDRAIALDDTDANPHHGLGIVYCAQGRYEEAIAAYDRAIALDDTDAYPHNSLGNVYRAQGRYEEAVAACDRAIALDDTNAAPHNGLGMVYLQTEQLQLAETSFRKAVVLDSQDYVGLFNLGLALGLQAKLPEAQQQWALSLKACTEQDTYAALYRALLKTILGDADNGLRDIQQALAKYAAPVGLIRDVLEDAQLLARYPVPPEGCDQVVAMLRAALVQRQANF</sequence>
<feature type="repeat" description="TPR" evidence="3">
    <location>
        <begin position="940"/>
        <end position="973"/>
    </location>
</feature>
<feature type="repeat" description="TPR" evidence="3">
    <location>
        <begin position="804"/>
        <end position="837"/>
    </location>
</feature>
<name>A0A2W4W3U8_9CYAN</name>
<organism evidence="4 5">
    <name type="scientific">Shackletoniella antarctica</name>
    <dbReference type="NCBI Taxonomy" id="268115"/>
    <lineage>
        <taxon>Bacteria</taxon>
        <taxon>Bacillati</taxon>
        <taxon>Cyanobacteriota</taxon>
        <taxon>Cyanophyceae</taxon>
        <taxon>Oculatellales</taxon>
        <taxon>Oculatellaceae</taxon>
        <taxon>Shackletoniella</taxon>
    </lineage>
</organism>
<keyword evidence="1" id="KW-0677">Repeat</keyword>
<dbReference type="EMBL" id="QBMN01000092">
    <property type="protein sequence ID" value="PZO39132.1"/>
    <property type="molecule type" value="Genomic_DNA"/>
</dbReference>
<dbReference type="InterPro" id="IPR019734">
    <property type="entry name" value="TPR_rpt"/>
</dbReference>
<dbReference type="InterPro" id="IPR051685">
    <property type="entry name" value="Ycf3/AcsC/BcsC/TPR_MFPF"/>
</dbReference>
<dbReference type="Pfam" id="PF13432">
    <property type="entry name" value="TPR_16"/>
    <property type="match status" value="1"/>
</dbReference>
<dbReference type="Gene3D" id="1.25.40.10">
    <property type="entry name" value="Tetratricopeptide repeat domain"/>
    <property type="match status" value="3"/>
</dbReference>
<dbReference type="Pfam" id="PF13414">
    <property type="entry name" value="TPR_11"/>
    <property type="match status" value="2"/>
</dbReference>